<dbReference type="EMBL" id="JBAMIC010000024">
    <property type="protein sequence ID" value="KAK7090677.1"/>
    <property type="molecule type" value="Genomic_DNA"/>
</dbReference>
<evidence type="ECO:0000313" key="2">
    <source>
        <dbReference type="EMBL" id="KAK7090677.1"/>
    </source>
</evidence>
<proteinExistence type="predicted"/>
<protein>
    <submittedName>
        <fullName evidence="2">Uncharacterized protein</fullName>
    </submittedName>
</protein>
<dbReference type="Pfam" id="PF03318">
    <property type="entry name" value="ETX_MTX2"/>
    <property type="match status" value="1"/>
</dbReference>
<feature type="region of interest" description="Disordered" evidence="1">
    <location>
        <begin position="94"/>
        <end position="118"/>
    </location>
</feature>
<comment type="caution">
    <text evidence="2">The sequence shown here is derived from an EMBL/GenBank/DDBJ whole genome shotgun (WGS) entry which is preliminary data.</text>
</comment>
<sequence length="349" mass="39468">MLCRRPPASSPELKFECKRGSTRNMGGCITRQERDPRPLIIDVQQVIADEVWGMFCDSQTCWARRFLKRSDYIVDVPMNYYDFEEVDQVVEVRNQRGGHSRVPERTESKKKKLAGSSKDISKSWRDLTSPEHVGLETDFRNNTVETQTYNFKFEKTRKAAVNVNYQKGFSIGNKTKFSVGLPKVLPGGEISSEFSAHVSVTKTTGETFEETLTTTATSDITVAPKSHYIASIVMEEYNLHAEFKVTVNMSMPAKQAKAYIKDKHGDTVFYYTLKNLSHLFPQNKIEVDDPKRPGSKKAREDAVQFVVEGVLNGVQMSSHKIKLDSQDLEGAEEARDRKMLMRSAANAAS</sequence>
<dbReference type="CDD" id="cd20237">
    <property type="entry name" value="PFM_LIN24-like"/>
    <property type="match status" value="1"/>
</dbReference>
<organism evidence="2 3">
    <name type="scientific">Littorina saxatilis</name>
    <dbReference type="NCBI Taxonomy" id="31220"/>
    <lineage>
        <taxon>Eukaryota</taxon>
        <taxon>Metazoa</taxon>
        <taxon>Spiralia</taxon>
        <taxon>Lophotrochozoa</taxon>
        <taxon>Mollusca</taxon>
        <taxon>Gastropoda</taxon>
        <taxon>Caenogastropoda</taxon>
        <taxon>Littorinimorpha</taxon>
        <taxon>Littorinoidea</taxon>
        <taxon>Littorinidae</taxon>
        <taxon>Littorina</taxon>
    </lineage>
</organism>
<keyword evidence="3" id="KW-1185">Reference proteome</keyword>
<evidence type="ECO:0000313" key="3">
    <source>
        <dbReference type="Proteomes" id="UP001374579"/>
    </source>
</evidence>
<reference evidence="2 3" key="1">
    <citation type="submission" date="2024-02" db="EMBL/GenBank/DDBJ databases">
        <title>Chromosome-scale genome assembly of the rough periwinkle Littorina saxatilis.</title>
        <authorList>
            <person name="De Jode A."/>
            <person name="Faria R."/>
            <person name="Formenti G."/>
            <person name="Sims Y."/>
            <person name="Smith T.P."/>
            <person name="Tracey A."/>
            <person name="Wood J.M.D."/>
            <person name="Zagrodzka Z.B."/>
            <person name="Johannesson K."/>
            <person name="Butlin R.K."/>
            <person name="Leder E.H."/>
        </authorList>
    </citation>
    <scope>NUCLEOTIDE SEQUENCE [LARGE SCALE GENOMIC DNA]</scope>
    <source>
        <strain evidence="2">Snail1</strain>
        <tissue evidence="2">Muscle</tissue>
    </source>
</reference>
<dbReference type="PANTHER" id="PTHR39369:SF6">
    <property type="entry name" value="LIN-24 (TWENTY-FOUR) LIKE"/>
    <property type="match status" value="1"/>
</dbReference>
<dbReference type="AlphaFoldDB" id="A0AAN9G0W8"/>
<dbReference type="Gene3D" id="2.170.15.10">
    <property type="entry name" value="Proaerolysin, chain A, domain 3"/>
    <property type="match status" value="1"/>
</dbReference>
<dbReference type="PANTHER" id="PTHR39369">
    <property type="entry name" value="LIN-24 (TWENTY-FOUR) LIKE"/>
    <property type="match status" value="1"/>
</dbReference>
<accession>A0AAN9G0W8</accession>
<evidence type="ECO:0000256" key="1">
    <source>
        <dbReference type="SAM" id="MobiDB-lite"/>
    </source>
</evidence>
<name>A0AAN9G0W8_9CAEN</name>
<dbReference type="Proteomes" id="UP001374579">
    <property type="component" value="Unassembled WGS sequence"/>
</dbReference>
<gene>
    <name evidence="2" type="ORF">V1264_010439</name>
</gene>
<dbReference type="SUPFAM" id="SSF56973">
    <property type="entry name" value="Aerolisin/ETX pore-forming domain"/>
    <property type="match status" value="1"/>
</dbReference>
<dbReference type="InterPro" id="IPR004991">
    <property type="entry name" value="Aerolysin-like"/>
</dbReference>